<reference evidence="1" key="1">
    <citation type="submission" date="2014-11" db="EMBL/GenBank/DDBJ databases">
        <authorList>
            <person name="Amaro Gonzalez C."/>
        </authorList>
    </citation>
    <scope>NUCLEOTIDE SEQUENCE</scope>
</reference>
<reference evidence="1" key="2">
    <citation type="journal article" date="2015" name="Fish Shellfish Immunol.">
        <title>Early steps in the European eel (Anguilla anguilla)-Vibrio vulnificus interaction in the gills: Role of the RtxA13 toxin.</title>
        <authorList>
            <person name="Callol A."/>
            <person name="Pajuelo D."/>
            <person name="Ebbesson L."/>
            <person name="Teles M."/>
            <person name="MacKenzie S."/>
            <person name="Amaro C."/>
        </authorList>
    </citation>
    <scope>NUCLEOTIDE SEQUENCE</scope>
</reference>
<protein>
    <submittedName>
        <fullName evidence="1">Uncharacterized protein</fullName>
    </submittedName>
</protein>
<accession>A0A0E9PW51</accession>
<dbReference type="EMBL" id="GBXM01100070">
    <property type="protein sequence ID" value="JAH08507.1"/>
    <property type="molecule type" value="Transcribed_RNA"/>
</dbReference>
<evidence type="ECO:0000313" key="1">
    <source>
        <dbReference type="EMBL" id="JAH08507.1"/>
    </source>
</evidence>
<organism evidence="1">
    <name type="scientific">Anguilla anguilla</name>
    <name type="common">European freshwater eel</name>
    <name type="synonym">Muraena anguilla</name>
    <dbReference type="NCBI Taxonomy" id="7936"/>
    <lineage>
        <taxon>Eukaryota</taxon>
        <taxon>Metazoa</taxon>
        <taxon>Chordata</taxon>
        <taxon>Craniata</taxon>
        <taxon>Vertebrata</taxon>
        <taxon>Euteleostomi</taxon>
        <taxon>Actinopterygii</taxon>
        <taxon>Neopterygii</taxon>
        <taxon>Teleostei</taxon>
        <taxon>Anguilliformes</taxon>
        <taxon>Anguillidae</taxon>
        <taxon>Anguilla</taxon>
    </lineage>
</organism>
<dbReference type="AlphaFoldDB" id="A0A0E9PW51"/>
<name>A0A0E9PW51_ANGAN</name>
<proteinExistence type="predicted"/>
<sequence>MISSLGSELTKLFSCSQHRSACTNVFTDLTFESKELPVFHIRNHTHSRHC</sequence>